<comment type="caution">
    <text evidence="7">The sequence shown here is derived from an EMBL/GenBank/DDBJ whole genome shotgun (WGS) entry which is preliminary data.</text>
</comment>
<keyword evidence="8" id="KW-1185">Reference proteome</keyword>
<feature type="transmembrane region" description="Helical" evidence="6">
    <location>
        <begin position="109"/>
        <end position="129"/>
    </location>
</feature>
<evidence type="ECO:0000256" key="1">
    <source>
        <dbReference type="ARBA" id="ARBA00011494"/>
    </source>
</evidence>
<keyword evidence="6" id="KW-0472">Membrane</keyword>
<dbReference type="PANTHER" id="PTHR28080">
    <property type="entry name" value="PEROXISOMAL BIOGENESIS FACTOR 3"/>
    <property type="match status" value="1"/>
</dbReference>
<feature type="transmembrane region" description="Helical" evidence="6">
    <location>
        <begin position="16"/>
        <end position="34"/>
    </location>
</feature>
<comment type="subunit">
    <text evidence="1">Interacts with PEX19.</text>
</comment>
<keyword evidence="3" id="KW-0962">Peroxisome biogenesis</keyword>
<evidence type="ECO:0000256" key="4">
    <source>
        <dbReference type="ARBA" id="ARBA00025338"/>
    </source>
</evidence>
<evidence type="ECO:0000256" key="2">
    <source>
        <dbReference type="ARBA" id="ARBA00014294"/>
    </source>
</evidence>
<evidence type="ECO:0000313" key="7">
    <source>
        <dbReference type="EMBL" id="CAL8078198.1"/>
    </source>
</evidence>
<evidence type="ECO:0000313" key="8">
    <source>
        <dbReference type="Proteomes" id="UP001642540"/>
    </source>
</evidence>
<proteinExistence type="predicted"/>
<gene>
    <name evidence="7" type="ORF">ODALV1_LOCUS4029</name>
</gene>
<name>A0ABP1PUS7_9HEXA</name>
<evidence type="ECO:0000256" key="5">
    <source>
        <dbReference type="ARBA" id="ARBA00029630"/>
    </source>
</evidence>
<dbReference type="InterPro" id="IPR006966">
    <property type="entry name" value="Peroxin-3"/>
</dbReference>
<evidence type="ECO:0000256" key="6">
    <source>
        <dbReference type="SAM" id="Phobius"/>
    </source>
</evidence>
<keyword evidence="6" id="KW-0812">Transmembrane</keyword>
<sequence>MLGRLRNFVKNNWKKVLFGGIGGYVFVGLTRLAANRYLTYQETRSRSLLRSIKKQQLFEMMEENYITTFRTWFELMKENIKRNLNAEKVTDMLKKGHGQKYENWMELKMVAFTNILSLVYGSAMLSLLIRIQVNVISGLLFKQMEEVPPGLEDFGGAGDGLGPRRITDDLQQKYMSLTRYLCTKGMDGLCSYIYETAHGVVSRLSLKQKFTVADVEQMFQIIKDQKLNEDSKKVGVQDWHPIKDAYRYMFSEELIKRYILPQEACIKTETDEEKFLRTVMCETHDLIEAEDAKTILQFLETLGLNHYLDKISEFLYSFPQAVDSDASRISEEYGSTDPPLESELGEPAAPLAKLIPIMNAFIELETADDPWANTLLTNESLRSFSANVYESYCSKQLDA</sequence>
<dbReference type="Proteomes" id="UP001642540">
    <property type="component" value="Unassembled WGS sequence"/>
</dbReference>
<organism evidence="7 8">
    <name type="scientific">Orchesella dallaii</name>
    <dbReference type="NCBI Taxonomy" id="48710"/>
    <lineage>
        <taxon>Eukaryota</taxon>
        <taxon>Metazoa</taxon>
        <taxon>Ecdysozoa</taxon>
        <taxon>Arthropoda</taxon>
        <taxon>Hexapoda</taxon>
        <taxon>Collembola</taxon>
        <taxon>Entomobryomorpha</taxon>
        <taxon>Entomobryoidea</taxon>
        <taxon>Orchesellidae</taxon>
        <taxon>Orchesellinae</taxon>
        <taxon>Orchesella</taxon>
    </lineage>
</organism>
<protein>
    <recommendedName>
        <fullName evidence="2">Peroxisomal biogenesis factor 3</fullName>
    </recommendedName>
    <alternativeName>
        <fullName evidence="5">Peroxisomal assembly protein PEX3</fullName>
    </alternativeName>
</protein>
<dbReference type="EMBL" id="CAXLJM020000013">
    <property type="protein sequence ID" value="CAL8078198.1"/>
    <property type="molecule type" value="Genomic_DNA"/>
</dbReference>
<evidence type="ECO:0000256" key="3">
    <source>
        <dbReference type="ARBA" id="ARBA00022593"/>
    </source>
</evidence>
<dbReference type="Pfam" id="PF04882">
    <property type="entry name" value="Peroxin-3"/>
    <property type="match status" value="1"/>
</dbReference>
<dbReference type="PANTHER" id="PTHR28080:SF1">
    <property type="entry name" value="PEROXISOMAL BIOGENESIS FACTOR 3"/>
    <property type="match status" value="1"/>
</dbReference>
<accession>A0ABP1PUS7</accession>
<keyword evidence="6" id="KW-1133">Transmembrane helix</keyword>
<reference evidence="7 8" key="1">
    <citation type="submission" date="2024-08" db="EMBL/GenBank/DDBJ databases">
        <authorList>
            <person name="Cucini C."/>
            <person name="Frati F."/>
        </authorList>
    </citation>
    <scope>NUCLEOTIDE SEQUENCE [LARGE SCALE GENOMIC DNA]</scope>
</reference>
<comment type="function">
    <text evidence="4">Involved in peroxisome biosynthesis and integrity. Assembles membrane vesicles before the matrix proteins are translocated. As a docking factor for PEX19, is necessary for the import of peroxisomal membrane proteins in the peroxisomes.</text>
</comment>